<evidence type="ECO:0000256" key="12">
    <source>
        <dbReference type="ARBA" id="ARBA00022842"/>
    </source>
</evidence>
<evidence type="ECO:0000256" key="17">
    <source>
        <dbReference type="ARBA" id="ARBA00044717"/>
    </source>
</evidence>
<keyword evidence="8 20" id="KW-0808">Transferase</keyword>
<feature type="transmembrane region" description="Helical" evidence="19">
    <location>
        <begin position="141"/>
        <end position="160"/>
    </location>
</feature>
<feature type="transmembrane region" description="Helical" evidence="19">
    <location>
        <begin position="80"/>
        <end position="98"/>
    </location>
</feature>
<evidence type="ECO:0000256" key="1">
    <source>
        <dbReference type="ARBA" id="ARBA00001946"/>
    </source>
</evidence>
<evidence type="ECO:0000256" key="8">
    <source>
        <dbReference type="ARBA" id="ARBA00022679"/>
    </source>
</evidence>
<dbReference type="Pfam" id="PF00953">
    <property type="entry name" value="Glycos_transf_4"/>
    <property type="match status" value="1"/>
</dbReference>
<comment type="subcellular location">
    <subcellularLocation>
        <location evidence="2">Endoplasmic reticulum membrane</location>
        <topology evidence="2">Multi-pass membrane protein</topology>
    </subcellularLocation>
</comment>
<comment type="pathway">
    <text evidence="3">Protein modification; protein glycosylation.</text>
</comment>
<dbReference type="GO" id="GO:0016757">
    <property type="term" value="F:glycosyltransferase activity"/>
    <property type="evidence" value="ECO:0007669"/>
    <property type="project" value="UniProtKB-KW"/>
</dbReference>
<evidence type="ECO:0000256" key="3">
    <source>
        <dbReference type="ARBA" id="ARBA00004922"/>
    </source>
</evidence>
<dbReference type="EMBL" id="MW052336">
    <property type="protein sequence ID" value="QSE03607.1"/>
    <property type="molecule type" value="Genomic_DNA"/>
</dbReference>
<dbReference type="UniPathway" id="UPA00378"/>
<evidence type="ECO:0000256" key="11">
    <source>
        <dbReference type="ARBA" id="ARBA00022824"/>
    </source>
</evidence>
<dbReference type="InterPro" id="IPR000715">
    <property type="entry name" value="Glycosyl_transferase_4"/>
</dbReference>
<dbReference type="GO" id="GO:0046872">
    <property type="term" value="F:metal ion binding"/>
    <property type="evidence" value="ECO:0007669"/>
    <property type="project" value="UniProtKB-KW"/>
</dbReference>
<keyword evidence="10" id="KW-0479">Metal-binding</keyword>
<dbReference type="AlphaFoldDB" id="A0A896WN67"/>
<evidence type="ECO:0000256" key="13">
    <source>
        <dbReference type="ARBA" id="ARBA00022989"/>
    </source>
</evidence>
<accession>A0A896WN67</accession>
<feature type="transmembrane region" description="Helical" evidence="19">
    <location>
        <begin position="54"/>
        <end position="73"/>
    </location>
</feature>
<comment type="similarity">
    <text evidence="4">Belongs to the glycosyltransferase 4 family.</text>
</comment>
<feature type="transmembrane region" description="Helical" evidence="19">
    <location>
        <begin position="219"/>
        <end position="238"/>
    </location>
</feature>
<comment type="function">
    <text evidence="17">UDP-N-acetylglucosamine--dolichyl-phosphate N-acetylglucosaminephosphotransferase that operates in the biosynthetic pathway of dolichol-linked oligosaccharides, the glycan precursors employed in protein asparagine (N)-glycosylation. The assembly of dolichol-linked oligosaccharides begins on the cytosolic side of the endoplasmic reticulum membrane and finishes in its lumen. The sequential addition of sugars to dolichol pyrophosphate produces dolichol-linked oligosaccharides containing fourteen sugars, including two GlcNAcs, nine mannoses and three glucoses. Once assembled, the oligosaccharide is transferred from the lipid to nascent proteins by oligosaccharyltransferases. Catalyzes the initial step of dolichol-linked oligosaccharide biosynthesis, transfering GlcNAc-1-P from cytosolic UDP-GlcNAc onto the carrier lipid dolichyl phosphate (P-dolichol), yielding GlcNAc-P-P-dolichol embedded in the cytoplasmic leaflet of the endoplasmic reticulum membrane.</text>
</comment>
<dbReference type="PANTHER" id="PTHR10571">
    <property type="entry name" value="UDP-N-ACETYLGLUCOSAMINE--DOLICHYL-PHOSPHATE N-ACETYLGLUCOSAMINEPHOSPHOTRANSFERASE"/>
    <property type="match status" value="1"/>
</dbReference>
<dbReference type="PANTHER" id="PTHR10571:SF0">
    <property type="entry name" value="UDP-N-ACETYLGLUCOSAMINE--DOLICHYL-PHOSPHATE N-ACETYLGLUCOSAMINEPHOSPHOTRANSFERASE"/>
    <property type="match status" value="1"/>
</dbReference>
<feature type="transmembrane region" description="Helical" evidence="19">
    <location>
        <begin position="245"/>
        <end position="264"/>
    </location>
</feature>
<evidence type="ECO:0000256" key="10">
    <source>
        <dbReference type="ARBA" id="ARBA00022723"/>
    </source>
</evidence>
<evidence type="ECO:0000256" key="6">
    <source>
        <dbReference type="ARBA" id="ARBA00017659"/>
    </source>
</evidence>
<organism evidence="20">
    <name type="scientific">Metchnikovella dogieli</name>
    <dbReference type="NCBI Taxonomy" id="2804710"/>
    <lineage>
        <taxon>Eukaryota</taxon>
        <taxon>Fungi</taxon>
        <taxon>Fungi incertae sedis</taxon>
        <taxon>Microsporidia</taxon>
        <taxon>Metchnikovellidae</taxon>
        <taxon>Metchnikovella</taxon>
    </lineage>
</organism>
<evidence type="ECO:0000256" key="19">
    <source>
        <dbReference type="SAM" id="Phobius"/>
    </source>
</evidence>
<keyword evidence="12" id="KW-0460">Magnesium</keyword>
<keyword evidence="7" id="KW-0328">Glycosyltransferase</keyword>
<dbReference type="GO" id="GO:0003975">
    <property type="term" value="F:UDP-N-acetylglucosamine-dolichyl-phosphate N-acetylglucosaminephosphotransferase activity"/>
    <property type="evidence" value="ECO:0007669"/>
    <property type="project" value="UniProtKB-EC"/>
</dbReference>
<keyword evidence="14 19" id="KW-0472">Membrane</keyword>
<keyword evidence="9 19" id="KW-0812">Transmembrane</keyword>
<protein>
    <recommendedName>
        <fullName evidence="6">UDP-N-acetylglucosamine--dolichyl-phosphate N-acetylglucosaminephosphotransferase</fullName>
        <ecNumber evidence="5">2.7.8.15</ecNumber>
    </recommendedName>
    <alternativeName>
        <fullName evidence="15">GlcNAc-1-P transferase</fullName>
    </alternativeName>
    <alternativeName>
        <fullName evidence="16">N-acetylglucosamine-1-phosphate transferase</fullName>
    </alternativeName>
</protein>
<dbReference type="GO" id="GO:0005789">
    <property type="term" value="C:endoplasmic reticulum membrane"/>
    <property type="evidence" value="ECO:0007669"/>
    <property type="project" value="UniProtKB-SubCell"/>
</dbReference>
<evidence type="ECO:0000256" key="9">
    <source>
        <dbReference type="ARBA" id="ARBA00022692"/>
    </source>
</evidence>
<sequence length="370" mass="41902">MEKRGAPLKITAFLGGIFFLTDLLIPKTASLLVARCITGIDLNKEKRISLPEGMGLVCSLVHVSASIFAFFFIWERKNRVEPLFSSISAFLCAIFGFIDDIISLRWRNKLFLPLLAAVPFLLVFDYERCSSFMFIKTKRTRNVSICIFHFLCVLFAAHSINILAGINGLEITQSFIISSAAIILKPLERNNKTPTSTLWILLFTSGCLLKYNLYPARVFVGDSYCFFAGMIIANGWLMQGYPPQYILFIFPQLINFLLSIPQLLSLYPCPKHRMPCLSADTKLLEKSSHNGKMNLTLLNILLFVVKVDEKTALVFFALIQATCCLIGLYLQSIVDSRRIFSLIKIRSLAVKDKKHELRRSRKTACNLETL</sequence>
<feature type="transmembrane region" description="Helical" evidence="19">
    <location>
        <begin position="110"/>
        <end position="129"/>
    </location>
</feature>
<evidence type="ECO:0000256" key="15">
    <source>
        <dbReference type="ARBA" id="ARBA00029567"/>
    </source>
</evidence>
<keyword evidence="11" id="KW-0256">Endoplasmic reticulum</keyword>
<feature type="transmembrane region" description="Helical" evidence="19">
    <location>
        <begin position="12"/>
        <end position="34"/>
    </location>
</feature>
<evidence type="ECO:0000256" key="14">
    <source>
        <dbReference type="ARBA" id="ARBA00023136"/>
    </source>
</evidence>
<keyword evidence="13 19" id="KW-1133">Transmembrane helix</keyword>
<reference evidence="20" key="1">
    <citation type="journal article" date="2021" name="Parasitol. Res.">
        <title>Evolutionary relationships of Metchnikovella dogieli Paskerova et al., 2016 (Microsporidia: Metchnikovellidae) revealed by multigene phylogenetic analysis.</title>
        <authorList>
            <person name="Nassonova E.S."/>
            <person name="Bondarenko N.I."/>
            <person name="Paskerova G.G."/>
            <person name="Kovacikova M."/>
            <person name="Frolova E.V."/>
            <person name="Smirnov A.V."/>
        </authorList>
    </citation>
    <scope>NUCLEOTIDE SEQUENCE</scope>
    <source>
        <strain evidence="20">WSBS2016</strain>
    </source>
</reference>
<evidence type="ECO:0000256" key="16">
    <source>
        <dbReference type="ARBA" id="ARBA00033238"/>
    </source>
</evidence>
<name>A0A896WN67_9MICR</name>
<evidence type="ECO:0000256" key="2">
    <source>
        <dbReference type="ARBA" id="ARBA00004477"/>
    </source>
</evidence>
<evidence type="ECO:0000256" key="4">
    <source>
        <dbReference type="ARBA" id="ARBA00009317"/>
    </source>
</evidence>
<evidence type="ECO:0000313" key="20">
    <source>
        <dbReference type="EMBL" id="QSE03607.1"/>
    </source>
</evidence>
<evidence type="ECO:0000256" key="5">
    <source>
        <dbReference type="ARBA" id="ARBA00013225"/>
    </source>
</evidence>
<dbReference type="CDD" id="cd06855">
    <property type="entry name" value="GT_GPT_euk"/>
    <property type="match status" value="1"/>
</dbReference>
<proteinExistence type="inferred from homology"/>
<evidence type="ECO:0000256" key="7">
    <source>
        <dbReference type="ARBA" id="ARBA00022676"/>
    </source>
</evidence>
<dbReference type="GO" id="GO:0006488">
    <property type="term" value="P:dolichol-linked oligosaccharide biosynthetic process"/>
    <property type="evidence" value="ECO:0007669"/>
    <property type="project" value="InterPro"/>
</dbReference>
<feature type="transmembrane region" description="Helical" evidence="19">
    <location>
        <begin position="312"/>
        <end position="330"/>
    </location>
</feature>
<dbReference type="InterPro" id="IPR033895">
    <property type="entry name" value="GPT"/>
</dbReference>
<evidence type="ECO:0000256" key="18">
    <source>
        <dbReference type="ARBA" id="ARBA00045078"/>
    </source>
</evidence>
<comment type="cofactor">
    <cofactor evidence="1">
        <name>Mg(2+)</name>
        <dbReference type="ChEBI" id="CHEBI:18420"/>
    </cofactor>
</comment>
<comment type="catalytic activity">
    <reaction evidence="18">
        <text>a di-trans,poly-cis-dolichyl phosphate + UDP-N-acetyl-alpha-D-glucosamine = an N-acetyl-alpha-D-glucosaminyl-diphospho-di-trans,poly-cis-dolichol + UMP</text>
        <dbReference type="Rhea" id="RHEA:13289"/>
        <dbReference type="Rhea" id="RHEA-COMP:19498"/>
        <dbReference type="Rhea" id="RHEA-COMP:19507"/>
        <dbReference type="ChEBI" id="CHEBI:57683"/>
        <dbReference type="ChEBI" id="CHEBI:57705"/>
        <dbReference type="ChEBI" id="CHEBI:57865"/>
        <dbReference type="ChEBI" id="CHEBI:58427"/>
        <dbReference type="EC" id="2.7.8.15"/>
    </reaction>
    <physiologicalReaction direction="left-to-right" evidence="18">
        <dbReference type="Rhea" id="RHEA:13290"/>
    </physiologicalReaction>
</comment>
<dbReference type="EC" id="2.7.8.15" evidence="5"/>